<organism evidence="1 2">
    <name type="scientific">Rhodococcus opacus</name>
    <name type="common">Nocardia opaca</name>
    <dbReference type="NCBI Taxonomy" id="37919"/>
    <lineage>
        <taxon>Bacteria</taxon>
        <taxon>Bacillati</taxon>
        <taxon>Actinomycetota</taxon>
        <taxon>Actinomycetes</taxon>
        <taxon>Mycobacteriales</taxon>
        <taxon>Nocardiaceae</taxon>
        <taxon>Rhodococcus</taxon>
    </lineage>
</organism>
<evidence type="ECO:0000313" key="2">
    <source>
        <dbReference type="Proteomes" id="UP000186108"/>
    </source>
</evidence>
<proteinExistence type="predicted"/>
<dbReference type="RefSeq" id="WP_414478882.1">
    <property type="nucleotide sequence ID" value="NZ_CP009111.1"/>
</dbReference>
<dbReference type="EMBL" id="CP009111">
    <property type="protein sequence ID" value="ANS31319.1"/>
    <property type="molecule type" value="Genomic_DNA"/>
</dbReference>
<dbReference type="AlphaFoldDB" id="A0A1B1KFG4"/>
<name>A0A1B1KFG4_RHOOP</name>
<accession>A0A1B1KFG4</accession>
<reference evidence="1 2" key="1">
    <citation type="submission" date="2014-07" db="EMBL/GenBank/DDBJ databases">
        <authorList>
            <person name="Zhang J.E."/>
            <person name="Yang H."/>
            <person name="Guo J."/>
            <person name="Deng Z."/>
            <person name="Luo H."/>
            <person name="Luo M."/>
            <person name="Zhao B."/>
        </authorList>
    </citation>
    <scope>NUCLEOTIDE SEQUENCE [LARGE SCALE GENOMIC DNA]</scope>
    <source>
        <strain evidence="1 2">1CP</strain>
    </source>
</reference>
<protein>
    <submittedName>
        <fullName evidence="1">Uncharacterized protein</fullName>
    </submittedName>
</protein>
<evidence type="ECO:0000313" key="1">
    <source>
        <dbReference type="EMBL" id="ANS31319.1"/>
    </source>
</evidence>
<sequence length="69" mass="7084">MRNNWVWVRILGVEKTVVEGVEFDDATGCVVVSVRPTLRPGHGAGCAGFGARAMTAVRDAGGGGPSMPG</sequence>
<gene>
    <name evidence="1" type="ORF">R1CP_33500</name>
</gene>
<dbReference type="Proteomes" id="UP000186108">
    <property type="component" value="Chromosome"/>
</dbReference>